<gene>
    <name evidence="5" type="ORF">CM240_0876</name>
</gene>
<feature type="domain" description="Glycosyl hydrolase family 13 catalytic" evidence="4">
    <location>
        <begin position="47"/>
        <end position="445"/>
    </location>
</feature>
<evidence type="ECO:0000256" key="1">
    <source>
        <dbReference type="ARBA" id="ARBA00008061"/>
    </source>
</evidence>
<keyword evidence="3" id="KW-0326">Glycosidase</keyword>
<dbReference type="Proteomes" id="UP000019426">
    <property type="component" value="Chromosome M2/40_rep1"/>
</dbReference>
<protein>
    <submittedName>
        <fullName evidence="5">Alpha amylase catalytic domain protein</fullName>
    </submittedName>
</protein>
<dbReference type="InterPro" id="IPR045857">
    <property type="entry name" value="O16G_dom_2"/>
</dbReference>
<dbReference type="CDD" id="cd11316">
    <property type="entry name" value="AmyAc_bac2_AmyA"/>
    <property type="match status" value="1"/>
</dbReference>
<dbReference type="Pfam" id="PF23915">
    <property type="entry name" value="SusG_C"/>
    <property type="match status" value="1"/>
</dbReference>
<dbReference type="STRING" id="1216932.CM240_0876"/>
<evidence type="ECO:0000256" key="3">
    <source>
        <dbReference type="ARBA" id="ARBA00023295"/>
    </source>
</evidence>
<dbReference type="InterPro" id="IPR056300">
    <property type="entry name" value="SusG-like_C"/>
</dbReference>
<dbReference type="AlphaFoldDB" id="W6SEG4"/>
<dbReference type="EMBL" id="HG917868">
    <property type="protein sequence ID" value="CDM68040.2"/>
    <property type="molecule type" value="Genomic_DNA"/>
</dbReference>
<dbReference type="PANTHER" id="PTHR10357:SF179">
    <property type="entry name" value="NEUTRAL AND BASIC AMINO ACID TRANSPORT PROTEIN RBAT"/>
    <property type="match status" value="1"/>
</dbReference>
<proteinExistence type="inferred from homology"/>
<evidence type="ECO:0000313" key="6">
    <source>
        <dbReference type="Proteomes" id="UP000019426"/>
    </source>
</evidence>
<dbReference type="SUPFAM" id="SSF51445">
    <property type="entry name" value="(Trans)glycosidases"/>
    <property type="match status" value="1"/>
</dbReference>
<dbReference type="GO" id="GO:0004556">
    <property type="term" value="F:alpha-amylase activity"/>
    <property type="evidence" value="ECO:0007669"/>
    <property type="project" value="TreeGrafter"/>
</dbReference>
<dbReference type="InterPro" id="IPR006047">
    <property type="entry name" value="GH13_cat_dom"/>
</dbReference>
<dbReference type="KEGG" id="clt:CM240_0876"/>
<dbReference type="GO" id="GO:0009313">
    <property type="term" value="P:oligosaccharide catabolic process"/>
    <property type="evidence" value="ECO:0007669"/>
    <property type="project" value="TreeGrafter"/>
</dbReference>
<dbReference type="PANTHER" id="PTHR10357">
    <property type="entry name" value="ALPHA-AMYLASE FAMILY MEMBER"/>
    <property type="match status" value="1"/>
</dbReference>
<dbReference type="Gene3D" id="3.20.20.80">
    <property type="entry name" value="Glycosidases"/>
    <property type="match status" value="1"/>
</dbReference>
<dbReference type="Gene3D" id="3.90.400.10">
    <property type="entry name" value="Oligo-1,6-glucosidase, Domain 2"/>
    <property type="match status" value="1"/>
</dbReference>
<dbReference type="InterPro" id="IPR013780">
    <property type="entry name" value="Glyco_hydro_b"/>
</dbReference>
<name>W6SEG4_9CLOT</name>
<comment type="similarity">
    <text evidence="1">Belongs to the glycosyl hydrolase 13 family.</text>
</comment>
<reference evidence="5 6" key="1">
    <citation type="submission" date="2013-11" db="EMBL/GenBank/DDBJ databases">
        <title>Complete genome sequence of Clostridum sp. M2/40.</title>
        <authorList>
            <person name="Wibberg D."/>
            <person name="Puehler A."/>
            <person name="Schlueter A."/>
        </authorList>
    </citation>
    <scope>NUCLEOTIDE SEQUENCE [LARGE SCALE GENOMIC DNA]</scope>
    <source>
        <strain evidence="6">M2/40</strain>
    </source>
</reference>
<keyword evidence="6" id="KW-1185">Reference proteome</keyword>
<dbReference type="Pfam" id="PF00128">
    <property type="entry name" value="Alpha-amylase"/>
    <property type="match status" value="1"/>
</dbReference>
<dbReference type="SMART" id="SM00642">
    <property type="entry name" value="Aamy"/>
    <property type="match status" value="1"/>
</dbReference>
<evidence type="ECO:0000256" key="2">
    <source>
        <dbReference type="ARBA" id="ARBA00022801"/>
    </source>
</evidence>
<accession>W6SEG4</accession>
<dbReference type="Gene3D" id="2.60.40.1180">
    <property type="entry name" value="Golgi alpha-mannosidase II"/>
    <property type="match status" value="1"/>
</dbReference>
<organism evidence="5 6">
    <name type="scientific">Clostridium bornimense</name>
    <dbReference type="NCBI Taxonomy" id="1216932"/>
    <lineage>
        <taxon>Bacteria</taxon>
        <taxon>Bacillati</taxon>
        <taxon>Bacillota</taxon>
        <taxon>Clostridia</taxon>
        <taxon>Eubacteriales</taxon>
        <taxon>Clostridiaceae</taxon>
        <taxon>Clostridium</taxon>
    </lineage>
</organism>
<dbReference type="InterPro" id="IPR017853">
    <property type="entry name" value="GH"/>
</dbReference>
<evidence type="ECO:0000259" key="4">
    <source>
        <dbReference type="SMART" id="SM00642"/>
    </source>
</evidence>
<dbReference type="eggNOG" id="COG0366">
    <property type="taxonomic scope" value="Bacteria"/>
</dbReference>
<evidence type="ECO:0000313" key="5">
    <source>
        <dbReference type="EMBL" id="CDM68040.2"/>
    </source>
</evidence>
<sequence>MIITTISGCNIDNKVPSSKNSKFNKVEFNDVKRNKTNMDKKQGVYYEIFVRSFADSDGDGIGDLNGVTEKLSYLKELGVDGIWLMPVTESESYHGYDVIDYKAIEKDYGTMEDFQKLLEEAHKLNIKVIMDLVINHTSSSHPWFKESASSPNSKYRDYYRWVTKDDKDNYVANAVSDFGSGDVWHNKNGAYYYGIFWSEMPDLNFNNEAVRSEIKDIAKFWLKKGIDGFRLDAARHIYGVHEFEEESDPLNKNLQWWNEFATACEEVNKDVYLVGECWDEEKKDVAAYVQPFDTIFNFDVSTDLSSTILSGKANVDGKEFSKSLEEIYNRYDSIDDKFIDGVFATNHDQNRIMSMCETEEKAQLAAMVYMTLPGNPYIYYGEEIGMKGMKPDENIREPFVWTSGRKKPNTTWESSQYNEDLTPLDKQKNDKNSMYNFYKKIIDLRKSTPALYSGDYKAIEIDNNNVMAYERSKDNNKVYVIHNFSEKEQQVTIEGINGMKVIYSRDSKDSVKGDAIKVEPLSSIVISN</sequence>
<dbReference type="SUPFAM" id="SSF51011">
    <property type="entry name" value="Glycosyl hydrolase domain"/>
    <property type="match status" value="1"/>
</dbReference>
<keyword evidence="2" id="KW-0378">Hydrolase</keyword>